<dbReference type="OrthoDB" id="426136at2759"/>
<name>A0A0D2KLT1_9CHLO</name>
<dbReference type="KEGG" id="mng:MNEG_11280"/>
<dbReference type="PANTHER" id="PTHR34131:SF3">
    <property type="entry name" value="(RAP ANNOTATION RELEASE2) GALACTOSE-BINDING LIKE DOMAIN CONTAINING PROTEIN"/>
    <property type="match status" value="1"/>
</dbReference>
<proteinExistence type="predicted"/>
<dbReference type="GeneID" id="25728527"/>
<dbReference type="EMBL" id="KK102888">
    <property type="protein sequence ID" value="KIY96683.1"/>
    <property type="molecule type" value="Genomic_DNA"/>
</dbReference>
<evidence type="ECO:0000313" key="1">
    <source>
        <dbReference type="EMBL" id="KIY96683.1"/>
    </source>
</evidence>
<protein>
    <submittedName>
        <fullName evidence="1">Uncharacterized protein</fullName>
    </submittedName>
</protein>
<gene>
    <name evidence="1" type="ORF">MNEG_11280</name>
</gene>
<evidence type="ECO:0000313" key="2">
    <source>
        <dbReference type="Proteomes" id="UP000054498"/>
    </source>
</evidence>
<keyword evidence="2" id="KW-1185">Reference proteome</keyword>
<reference evidence="1 2" key="1">
    <citation type="journal article" date="2013" name="BMC Genomics">
        <title>Reconstruction of the lipid metabolism for the microalga Monoraphidium neglectum from its genome sequence reveals characteristics suitable for biofuel production.</title>
        <authorList>
            <person name="Bogen C."/>
            <person name="Al-Dilaimi A."/>
            <person name="Albersmeier A."/>
            <person name="Wichmann J."/>
            <person name="Grundmann M."/>
            <person name="Rupp O."/>
            <person name="Lauersen K.J."/>
            <person name="Blifernez-Klassen O."/>
            <person name="Kalinowski J."/>
            <person name="Goesmann A."/>
            <person name="Mussgnug J.H."/>
            <person name="Kruse O."/>
        </authorList>
    </citation>
    <scope>NUCLEOTIDE SEQUENCE [LARGE SCALE GENOMIC DNA]</scope>
    <source>
        <strain evidence="1 2">SAG 48.87</strain>
    </source>
</reference>
<sequence length="73" mass="8110">MVGSASIEVFCEVIPPFHLMPRSSLEAACNAVLGGLVRSLLPIFMRQLAADYKRWAADEGYRRERAARSKPMA</sequence>
<dbReference type="Pfam" id="PF09366">
    <property type="entry name" value="DUF1997"/>
    <property type="match status" value="1"/>
</dbReference>
<dbReference type="RefSeq" id="XP_013895703.1">
    <property type="nucleotide sequence ID" value="XM_014040249.1"/>
</dbReference>
<dbReference type="AlphaFoldDB" id="A0A0D2KLT1"/>
<dbReference type="PANTHER" id="PTHR34131">
    <property type="entry name" value="(RAP ANNOTATION RELEASE2) GALACTOSE-BINDING LIKE DOMAIN CONTAINING PROTEIN"/>
    <property type="match status" value="1"/>
</dbReference>
<accession>A0A0D2KLT1</accession>
<dbReference type="Proteomes" id="UP000054498">
    <property type="component" value="Unassembled WGS sequence"/>
</dbReference>
<dbReference type="InterPro" id="IPR018971">
    <property type="entry name" value="DUF1997"/>
</dbReference>
<organism evidence="1 2">
    <name type="scientific">Monoraphidium neglectum</name>
    <dbReference type="NCBI Taxonomy" id="145388"/>
    <lineage>
        <taxon>Eukaryota</taxon>
        <taxon>Viridiplantae</taxon>
        <taxon>Chlorophyta</taxon>
        <taxon>core chlorophytes</taxon>
        <taxon>Chlorophyceae</taxon>
        <taxon>CS clade</taxon>
        <taxon>Sphaeropleales</taxon>
        <taxon>Selenastraceae</taxon>
        <taxon>Monoraphidium</taxon>
    </lineage>
</organism>